<accession>A0A397EJL2</accession>
<name>A0A397EJL2_APHAT</name>
<evidence type="ECO:0000313" key="2">
    <source>
        <dbReference type="Proteomes" id="UP000266196"/>
    </source>
</evidence>
<dbReference type="SUPFAM" id="SSF52540">
    <property type="entry name" value="P-loop containing nucleoside triphosphate hydrolases"/>
    <property type="match status" value="1"/>
</dbReference>
<comment type="caution">
    <text evidence="1">The sequence shown here is derived from an EMBL/GenBank/DDBJ whole genome shotgun (WGS) entry which is preliminary data.</text>
</comment>
<dbReference type="InterPro" id="IPR036961">
    <property type="entry name" value="Kinesin_motor_dom_sf"/>
</dbReference>
<sequence>MSVFGALTIEGGETSGLSRSSLQTDETDKHLCETGICAFNWMEPIAVIGRIHALDDKSGGDHTVGLCVCESTVTWIHHAEEKQFVLNHIVDASESPSCVVGGDMIAAAAAGTNTAVLAIGQQDSGKSTTLFDPDGLIAYVTKGLLNEQCTVSLSLVEVYGDVATDVLHGKPHAFRPQFHRLIGGYGPDVTRIELTDSTMLKQARQ</sequence>
<evidence type="ECO:0000313" key="1">
    <source>
        <dbReference type="EMBL" id="RHY82217.1"/>
    </source>
</evidence>
<protein>
    <recommendedName>
        <fullName evidence="3">Kinesin motor domain-containing protein</fullName>
    </recommendedName>
</protein>
<proteinExistence type="predicted"/>
<organism evidence="1 2">
    <name type="scientific">Aphanomyces astaci</name>
    <name type="common">Crayfish plague agent</name>
    <dbReference type="NCBI Taxonomy" id="112090"/>
    <lineage>
        <taxon>Eukaryota</taxon>
        <taxon>Sar</taxon>
        <taxon>Stramenopiles</taxon>
        <taxon>Oomycota</taxon>
        <taxon>Saprolegniomycetes</taxon>
        <taxon>Saprolegniales</taxon>
        <taxon>Verrucalvaceae</taxon>
        <taxon>Aphanomyces</taxon>
    </lineage>
</organism>
<dbReference type="VEuPathDB" id="FungiDB:H257_04036"/>
<gene>
    <name evidence="1" type="ORF">DYB31_000910</name>
</gene>
<dbReference type="InterPro" id="IPR027417">
    <property type="entry name" value="P-loop_NTPase"/>
</dbReference>
<dbReference type="AlphaFoldDB" id="A0A397EJL2"/>
<evidence type="ECO:0008006" key="3">
    <source>
        <dbReference type="Google" id="ProtNLM"/>
    </source>
</evidence>
<dbReference type="Gene3D" id="3.40.850.10">
    <property type="entry name" value="Kinesin motor domain"/>
    <property type="match status" value="1"/>
</dbReference>
<reference evidence="1 2" key="1">
    <citation type="submission" date="2018-08" db="EMBL/GenBank/DDBJ databases">
        <title>Aphanomyces genome sequencing and annotation.</title>
        <authorList>
            <person name="Minardi D."/>
            <person name="Oidtmann B."/>
            <person name="Van Der Giezen M."/>
            <person name="Studholme D.J."/>
        </authorList>
    </citation>
    <scope>NUCLEOTIDE SEQUENCE [LARGE SCALE GENOMIC DNA]</scope>
    <source>
        <strain evidence="1 2">197901</strain>
    </source>
</reference>
<dbReference type="EMBL" id="QUTE01022417">
    <property type="protein sequence ID" value="RHY82217.1"/>
    <property type="molecule type" value="Genomic_DNA"/>
</dbReference>
<dbReference type="Proteomes" id="UP000266196">
    <property type="component" value="Unassembled WGS sequence"/>
</dbReference>